<protein>
    <submittedName>
        <fullName evidence="1">Uncharacterized protein</fullName>
    </submittedName>
</protein>
<gene>
    <name evidence="1" type="ORF">OCBIM_22037131mg</name>
</gene>
<organism evidence="1">
    <name type="scientific">Octopus bimaculoides</name>
    <name type="common">California two-spotted octopus</name>
    <dbReference type="NCBI Taxonomy" id="37653"/>
    <lineage>
        <taxon>Eukaryota</taxon>
        <taxon>Metazoa</taxon>
        <taxon>Spiralia</taxon>
        <taxon>Lophotrochozoa</taxon>
        <taxon>Mollusca</taxon>
        <taxon>Cephalopoda</taxon>
        <taxon>Coleoidea</taxon>
        <taxon>Octopodiformes</taxon>
        <taxon>Octopoda</taxon>
        <taxon>Incirrata</taxon>
        <taxon>Octopodidae</taxon>
        <taxon>Octopus</taxon>
    </lineage>
</organism>
<reference evidence="1" key="1">
    <citation type="submission" date="2015-07" db="EMBL/GenBank/DDBJ databases">
        <title>MeaNS - Measles Nucleotide Surveillance Program.</title>
        <authorList>
            <person name="Tran T."/>
            <person name="Druce J."/>
        </authorList>
    </citation>
    <scope>NUCLEOTIDE SEQUENCE</scope>
    <source>
        <strain evidence="1">UCB-OBI-ISO-001</strain>
        <tissue evidence="1">Gonad</tissue>
    </source>
</reference>
<dbReference type="AlphaFoldDB" id="A0A0L8GBH0"/>
<name>A0A0L8GBH0_OCTBM</name>
<accession>A0A0L8GBH0</accession>
<proteinExistence type="predicted"/>
<sequence length="57" mass="6528">MDTYLSAEWVYYNMQCYRSISILHKVLTPLSNITCSSEMASVSKEDIDNSMVISYPV</sequence>
<dbReference type="EMBL" id="KQ422937">
    <property type="protein sequence ID" value="KOF73890.1"/>
    <property type="molecule type" value="Genomic_DNA"/>
</dbReference>
<evidence type="ECO:0000313" key="1">
    <source>
        <dbReference type="EMBL" id="KOF73890.1"/>
    </source>
</evidence>